<dbReference type="GO" id="GO:0016301">
    <property type="term" value="F:kinase activity"/>
    <property type="evidence" value="ECO:0007669"/>
    <property type="project" value="UniProtKB-KW"/>
</dbReference>
<keyword evidence="4" id="KW-0131">Cell cycle</keyword>
<comment type="similarity">
    <text evidence="1">Belongs to the cyclin family.</text>
</comment>
<dbReference type="GO" id="GO:0005829">
    <property type="term" value="C:cytosol"/>
    <property type="evidence" value="ECO:0007669"/>
    <property type="project" value="UniProtKB-ARBA"/>
</dbReference>
<dbReference type="Pfam" id="PF00134">
    <property type="entry name" value="Cyclin_N"/>
    <property type="match status" value="1"/>
</dbReference>
<organism evidence="7 8">
    <name type="scientific">Dermatophagoides pteronyssinus</name>
    <name type="common">European house dust mite</name>
    <dbReference type="NCBI Taxonomy" id="6956"/>
    <lineage>
        <taxon>Eukaryota</taxon>
        <taxon>Metazoa</taxon>
        <taxon>Ecdysozoa</taxon>
        <taxon>Arthropoda</taxon>
        <taxon>Chelicerata</taxon>
        <taxon>Arachnida</taxon>
        <taxon>Acari</taxon>
        <taxon>Acariformes</taxon>
        <taxon>Sarcoptiformes</taxon>
        <taxon>Astigmata</taxon>
        <taxon>Psoroptidia</taxon>
        <taxon>Analgoidea</taxon>
        <taxon>Pyroglyphidae</taxon>
        <taxon>Dermatophagoidinae</taxon>
        <taxon>Dermatophagoides</taxon>
    </lineage>
</organism>
<dbReference type="AlphaFoldDB" id="A0A6P6XPX5"/>
<dbReference type="InterPro" id="IPR036915">
    <property type="entry name" value="Cyclin-like_sf"/>
</dbReference>
<dbReference type="PANTHER" id="PTHR22896:SF0">
    <property type="entry name" value="CYCLIN N-TERMINAL DOMAIN-CONTAINING PROTEIN"/>
    <property type="match status" value="1"/>
</dbReference>
<evidence type="ECO:0000256" key="3">
    <source>
        <dbReference type="ARBA" id="ARBA00022618"/>
    </source>
</evidence>
<proteinExistence type="inferred from homology"/>
<dbReference type="CDD" id="cd20556">
    <property type="entry name" value="CYCLIN_CABLES"/>
    <property type="match status" value="1"/>
</dbReference>
<keyword evidence="2" id="KW-0597">Phosphoprotein</keyword>
<evidence type="ECO:0000256" key="5">
    <source>
        <dbReference type="SAM" id="MobiDB-lite"/>
    </source>
</evidence>
<keyword evidence="3" id="KW-0132">Cell division</keyword>
<dbReference type="Gene3D" id="1.10.472.10">
    <property type="entry name" value="Cyclin-like"/>
    <property type="match status" value="1"/>
</dbReference>
<dbReference type="InParanoid" id="A0A6P6XPX5"/>
<evidence type="ECO:0000259" key="6">
    <source>
        <dbReference type="Pfam" id="PF00134"/>
    </source>
</evidence>
<feature type="region of interest" description="Disordered" evidence="5">
    <location>
        <begin position="267"/>
        <end position="309"/>
    </location>
</feature>
<reference evidence="8" key="1">
    <citation type="submission" date="2025-08" db="UniProtKB">
        <authorList>
            <consortium name="RefSeq"/>
        </authorList>
    </citation>
    <scope>IDENTIFICATION</scope>
    <source>
        <strain evidence="8">Airmid</strain>
    </source>
</reference>
<name>A0A6P6XPX5_DERPT</name>
<evidence type="ECO:0000313" key="8">
    <source>
        <dbReference type="RefSeq" id="XP_027195507.1"/>
    </source>
</evidence>
<evidence type="ECO:0000313" key="7">
    <source>
        <dbReference type="Proteomes" id="UP000515146"/>
    </source>
</evidence>
<dbReference type="Proteomes" id="UP000515146">
    <property type="component" value="Unplaced"/>
</dbReference>
<dbReference type="RefSeq" id="XP_027195507.1">
    <property type="nucleotide sequence ID" value="XM_027339706.1"/>
</dbReference>
<evidence type="ECO:0000256" key="4">
    <source>
        <dbReference type="ARBA" id="ARBA00023306"/>
    </source>
</evidence>
<dbReference type="InterPro" id="IPR012388">
    <property type="entry name" value="CABLES1/2"/>
</dbReference>
<evidence type="ECO:0000256" key="2">
    <source>
        <dbReference type="ARBA" id="ARBA00022553"/>
    </source>
</evidence>
<keyword evidence="8" id="KW-0808">Transferase</keyword>
<sequence>MAAAIKRQQSRRRLAAITFLSNISLDGSHRDTNLGVIFNLNLNHHQYSSNNNTNVQQQHQRSSNFCNDVDHKSCVDNTIFEATSNTMDVAEKENIDWNVQSSSSIIDSSATKMMIIDASSCRSNTDDDHHHHHNLYKNNNRSLSIDETDSIRNFGNQKYSYSINSVASSFSSDNSSPGINSIHNIINNQLNNLHQHQQQQQHYVEPHSADVVLPCSSNKINGNEQICFGCTRCTTKTTSTTANNRIHCSTILSRSIEENAQTQRRFCSINKPTELSTTSSGSTKSSLNDSSENENNEMNNNNSIGGKQMKTVNYGSMENLGMKFTGNLNRIRTTSFGSHKSISSTSQRLCNRPYHDVSCCVNKKNPQETMGRNYVFITAKTRQPVSVFSSIPVNHKRNYHHQYHSSRSDSMSTTKEHHNSFNSSNKRSTRYISGSRQLSTITDGDSSNLLMGVIDEQLGLDTIEEEISFSPLLRTNNKKLKPNNISEAIVYNNSIVMNRCLSSSSSTTTTTSLRNNHHLSDSFVVTTNEITSPVILGTIPINNNCISNDNDQGTSLPITTEFPLKIDYSTVNWPYFATASPQCLKELVYHPNLLDDPELIAGKHSTLLAFPSFVTSIIDYVKPQDLKKELNDKFRERFPHIQLTLSKLRSIKKEMCKIARNECGLDFLTIAQAYVYFEKLILKLLITKQNRKLCAGACLVLSAKLNDVKGNDLKLLIEKIESGFRLNRKELLNTEFGVLVALEFSLLLPTWQIQPHYQRLMYES</sequence>
<dbReference type="SUPFAM" id="SSF47954">
    <property type="entry name" value="Cyclin-like"/>
    <property type="match status" value="1"/>
</dbReference>
<dbReference type="FunCoup" id="A0A6P6XPX5">
    <property type="interactions" value="132"/>
</dbReference>
<feature type="region of interest" description="Disordered" evidence="5">
    <location>
        <begin position="396"/>
        <end position="433"/>
    </location>
</feature>
<dbReference type="PANTHER" id="PTHR22896">
    <property type="entry name" value="CDK5 AND ABL1 ENZYME SUBSTRATE 1"/>
    <property type="match status" value="1"/>
</dbReference>
<dbReference type="GO" id="GO:0051301">
    <property type="term" value="P:cell division"/>
    <property type="evidence" value="ECO:0007669"/>
    <property type="project" value="UniProtKB-KW"/>
</dbReference>
<feature type="compositionally biased region" description="Polar residues" evidence="5">
    <location>
        <begin position="420"/>
        <end position="433"/>
    </location>
</feature>
<dbReference type="OMA" id="HEISFIS"/>
<dbReference type="GO" id="GO:0051726">
    <property type="term" value="P:regulation of cell cycle"/>
    <property type="evidence" value="ECO:0007669"/>
    <property type="project" value="InterPro"/>
</dbReference>
<keyword evidence="8" id="KW-0418">Kinase</keyword>
<dbReference type="FunFam" id="1.10.472.10:FF:000020">
    <property type="entry name" value="CDK5 and ABL1 enzyme substrate 1"/>
    <property type="match status" value="1"/>
</dbReference>
<feature type="compositionally biased region" description="Low complexity" evidence="5">
    <location>
        <begin position="276"/>
        <end position="290"/>
    </location>
</feature>
<accession>A0A6P6XPX5</accession>
<dbReference type="OrthoDB" id="5353095at2759"/>
<evidence type="ECO:0000256" key="1">
    <source>
        <dbReference type="ARBA" id="ARBA00008742"/>
    </source>
</evidence>
<gene>
    <name evidence="8" type="primary">LOC113790090</name>
</gene>
<keyword evidence="7" id="KW-1185">Reference proteome</keyword>
<dbReference type="InterPro" id="IPR006671">
    <property type="entry name" value="Cyclin_N"/>
</dbReference>
<protein>
    <submittedName>
        <fullName evidence="8">Probable cyclin-dependent serine/threonine-protein kinase DDB_G0292550 isoform X1</fullName>
    </submittedName>
</protein>
<feature type="domain" description="Cyclin N-terminal" evidence="6">
    <location>
        <begin position="645"/>
        <end position="746"/>
    </location>
</feature>
<dbReference type="KEGG" id="dpte:113790090"/>